<sequence length="251" mass="30283">MSFLKDMKMSFNVLFYVLQCKYMLKYRGEVIKVLSKIGPIPLTEYIDCLNAKNFNRDMAVKYTKKIYDKDISDVAKLHIFLVNSNVYREFEKQNPISKTAIQALKTYNPREYFSHYTCRRFYKFFAFIDVGEFDQLTFLMTAEHIHHIYPLTYGGTNKLENLIYVSEFNHKLLHKNPLENIEKYDFQAIDYLWYLYSKKLPELISKYNLKLTFDKSSSFIKNQFKNCIEEEMKIFYDYIVALENNKQQKYY</sequence>
<dbReference type="CDD" id="cd00085">
    <property type="entry name" value="HNHc"/>
    <property type="match status" value="1"/>
</dbReference>
<keyword evidence="2" id="KW-1185">Reference proteome</keyword>
<accession>A0A2U8DT38</accession>
<dbReference type="EMBL" id="CP020953">
    <property type="protein sequence ID" value="AWI05943.1"/>
    <property type="molecule type" value="Genomic_DNA"/>
</dbReference>
<gene>
    <name evidence="1" type="ORF">B9W14_16020</name>
</gene>
<protein>
    <recommendedName>
        <fullName evidence="3">HNH endonuclease</fullName>
    </recommendedName>
</protein>
<evidence type="ECO:0008006" key="3">
    <source>
        <dbReference type="Google" id="ProtNLM"/>
    </source>
</evidence>
<dbReference type="AlphaFoldDB" id="A0A2U8DT38"/>
<evidence type="ECO:0000313" key="2">
    <source>
        <dbReference type="Proteomes" id="UP000244910"/>
    </source>
</evidence>
<organism evidence="1 2">
    <name type="scientific">Clostridium drakei</name>
    <dbReference type="NCBI Taxonomy" id="332101"/>
    <lineage>
        <taxon>Bacteria</taxon>
        <taxon>Bacillati</taxon>
        <taxon>Bacillota</taxon>
        <taxon>Clostridia</taxon>
        <taxon>Eubacteriales</taxon>
        <taxon>Clostridiaceae</taxon>
        <taxon>Clostridium</taxon>
    </lineage>
</organism>
<dbReference type="OrthoDB" id="9779761at2"/>
<dbReference type="Proteomes" id="UP000244910">
    <property type="component" value="Chromosome"/>
</dbReference>
<name>A0A2U8DT38_9CLOT</name>
<dbReference type="InterPro" id="IPR003615">
    <property type="entry name" value="HNH_nuc"/>
</dbReference>
<evidence type="ECO:0000313" key="1">
    <source>
        <dbReference type="EMBL" id="AWI05943.1"/>
    </source>
</evidence>
<reference evidence="2" key="1">
    <citation type="submission" date="2017-04" db="EMBL/GenBank/DDBJ databases">
        <authorList>
            <person name="Song Y."/>
            <person name="Cho B.-K."/>
        </authorList>
    </citation>
    <scope>NUCLEOTIDE SEQUENCE [LARGE SCALE GENOMIC DNA]</scope>
    <source>
        <strain evidence="2">SL1</strain>
    </source>
</reference>
<dbReference type="KEGG" id="cdrk:B9W14_16020"/>
<proteinExistence type="predicted"/>